<feature type="domain" description="Exoribonuclease phosphorolytic" evidence="8">
    <location>
        <begin position="158"/>
        <end position="224"/>
    </location>
</feature>
<dbReference type="CDD" id="cd11362">
    <property type="entry name" value="RNase_PH_bact"/>
    <property type="match status" value="1"/>
</dbReference>
<feature type="domain" description="Exoribonuclease phosphorolytic" evidence="7">
    <location>
        <begin position="12"/>
        <end position="141"/>
    </location>
</feature>
<keyword evidence="5" id="KW-0694">RNA-binding</keyword>
<dbReference type="GO" id="GO:0016075">
    <property type="term" value="P:rRNA catabolic process"/>
    <property type="evidence" value="ECO:0007669"/>
    <property type="project" value="UniProtKB-UniRule"/>
</dbReference>
<dbReference type="GO" id="GO:0031125">
    <property type="term" value="P:rRNA 3'-end processing"/>
    <property type="evidence" value="ECO:0007669"/>
    <property type="project" value="UniProtKB-ARBA"/>
</dbReference>
<dbReference type="PANTHER" id="PTHR11953">
    <property type="entry name" value="EXOSOME COMPLEX COMPONENT"/>
    <property type="match status" value="1"/>
</dbReference>
<dbReference type="Pfam" id="PF03725">
    <property type="entry name" value="RNase_PH_C"/>
    <property type="match status" value="1"/>
</dbReference>
<gene>
    <name evidence="6" type="primary">rph</name>
    <name evidence="9" type="ORF">TheveDRAFT_0231</name>
</gene>
<dbReference type="PANTHER" id="PTHR11953:SF0">
    <property type="entry name" value="EXOSOME COMPLEX COMPONENT RRP41"/>
    <property type="match status" value="1"/>
</dbReference>
<evidence type="ECO:0000313" key="10">
    <source>
        <dbReference type="Proteomes" id="UP000005730"/>
    </source>
</evidence>
<dbReference type="Gene3D" id="3.30.230.70">
    <property type="entry name" value="GHMP Kinase, N-terminal domain"/>
    <property type="match status" value="1"/>
</dbReference>
<dbReference type="OrthoDB" id="9807456at2"/>
<dbReference type="PROSITE" id="PS01277">
    <property type="entry name" value="RIBONUCLEASE_PH"/>
    <property type="match status" value="1"/>
</dbReference>
<dbReference type="GO" id="GO:0008033">
    <property type="term" value="P:tRNA processing"/>
    <property type="evidence" value="ECO:0007669"/>
    <property type="project" value="UniProtKB-UniRule"/>
</dbReference>
<sequence length="248" mass="27414">MERIDGRGCMDLRPVEIDRGCNRYAEGSALIRWGNTHVLCTASVEEKVPQFLRGTGQGWVSAEYAMLPRSTHQRTQREISRGRPNARGQEIQRLIGRSLRASVDLEALGERTVWIDCDVLQADGGTRTAAITASFVALVDACRWLLDRSVVKGFPVVHQVAAVSAGLVDGEVLLDLCYEEDSAAQVDCNVVMAEDGRFVELQATGEDALFPRQTFDRMLSAAEEGIRRLHRLQLEVLGVASFEELVGR</sequence>
<keyword evidence="4 6" id="KW-0819">tRNA processing</keyword>
<evidence type="ECO:0000259" key="8">
    <source>
        <dbReference type="Pfam" id="PF03725"/>
    </source>
</evidence>
<dbReference type="GO" id="GO:0000175">
    <property type="term" value="F:3'-5'-RNA exonuclease activity"/>
    <property type="evidence" value="ECO:0007669"/>
    <property type="project" value="UniProtKB-UniRule"/>
</dbReference>
<dbReference type="InterPro" id="IPR036345">
    <property type="entry name" value="ExoRNase_PH_dom2_sf"/>
</dbReference>
<dbReference type="InterPro" id="IPR027408">
    <property type="entry name" value="PNPase/RNase_PH_dom_sf"/>
</dbReference>
<dbReference type="InterPro" id="IPR015847">
    <property type="entry name" value="ExoRNase_PH_dom2"/>
</dbReference>
<evidence type="ECO:0000256" key="4">
    <source>
        <dbReference type="ARBA" id="ARBA00022694"/>
    </source>
</evidence>
<reference evidence="9 10" key="1">
    <citation type="submission" date="2011-10" db="EMBL/GenBank/DDBJ databases">
        <title>The Noncontiguous Finished genome of Thermanaerovibrio velox DSM 12556.</title>
        <authorList>
            <consortium name="US DOE Joint Genome Institute (JGI-PGF)"/>
            <person name="Lucas S."/>
            <person name="Copeland A."/>
            <person name="Lapidus A."/>
            <person name="Glavina del Rio T."/>
            <person name="Dalin E."/>
            <person name="Tice H."/>
            <person name="Bruce D."/>
            <person name="Goodwin L."/>
            <person name="Pitluck S."/>
            <person name="Peters L."/>
            <person name="Mikhailova N."/>
            <person name="Teshima H."/>
            <person name="Kyrpides N."/>
            <person name="Mavromatis K."/>
            <person name="Ivanova N."/>
            <person name="Markowitz V."/>
            <person name="Cheng J.-F."/>
            <person name="Hugenholtz P."/>
            <person name="Woyke T."/>
            <person name="Wu D."/>
            <person name="Spring S."/>
            <person name="Brambilla E.-M."/>
            <person name="Klenk H.-P."/>
            <person name="Eisen J.A."/>
        </authorList>
    </citation>
    <scope>NUCLEOTIDE SEQUENCE [LARGE SCALE GENOMIC DNA]</scope>
    <source>
        <strain evidence="9 10">DSM 12556</strain>
    </source>
</reference>
<comment type="similarity">
    <text evidence="1 6">Belongs to the RNase PH family.</text>
</comment>
<dbReference type="InterPro" id="IPR002381">
    <property type="entry name" value="RNase_PH_bac-type"/>
</dbReference>
<evidence type="ECO:0000256" key="5">
    <source>
        <dbReference type="ARBA" id="ARBA00022884"/>
    </source>
</evidence>
<dbReference type="Proteomes" id="UP000005730">
    <property type="component" value="Chromosome"/>
</dbReference>
<dbReference type="InterPro" id="IPR018336">
    <property type="entry name" value="RNase_PH_CS"/>
</dbReference>
<evidence type="ECO:0000256" key="2">
    <source>
        <dbReference type="ARBA" id="ARBA00022552"/>
    </source>
</evidence>
<protein>
    <recommendedName>
        <fullName evidence="6">Ribonuclease PH</fullName>
        <shortName evidence="6">RNase PH</shortName>
        <ecNumber evidence="6">2.7.7.56</ecNumber>
    </recommendedName>
    <alternativeName>
        <fullName evidence="6">tRNA nucleotidyltransferase</fullName>
    </alternativeName>
</protein>
<comment type="subunit">
    <text evidence="6">Homohexameric ring arranged as a trimer of dimers.</text>
</comment>
<dbReference type="GO" id="GO:0009022">
    <property type="term" value="F:tRNA nucleotidyltransferase activity"/>
    <property type="evidence" value="ECO:0007669"/>
    <property type="project" value="UniProtKB-UniRule"/>
</dbReference>
<dbReference type="EC" id="2.7.7.56" evidence="6"/>
<comment type="catalytic activity">
    <reaction evidence="6">
        <text>tRNA(n+1) + phosphate = tRNA(n) + a ribonucleoside 5'-diphosphate</text>
        <dbReference type="Rhea" id="RHEA:10628"/>
        <dbReference type="Rhea" id="RHEA-COMP:17343"/>
        <dbReference type="Rhea" id="RHEA-COMP:17344"/>
        <dbReference type="ChEBI" id="CHEBI:43474"/>
        <dbReference type="ChEBI" id="CHEBI:57930"/>
        <dbReference type="ChEBI" id="CHEBI:173114"/>
        <dbReference type="EC" id="2.7.7.56"/>
    </reaction>
</comment>
<keyword evidence="6" id="KW-0548">Nucleotidyltransferase</keyword>
<keyword evidence="6" id="KW-0808">Transferase</keyword>
<dbReference type="SUPFAM" id="SSF55666">
    <property type="entry name" value="Ribonuclease PH domain 2-like"/>
    <property type="match status" value="1"/>
</dbReference>
<keyword evidence="10" id="KW-1185">Reference proteome</keyword>
<dbReference type="NCBIfam" id="TIGR01966">
    <property type="entry name" value="RNasePH"/>
    <property type="match status" value="1"/>
</dbReference>
<dbReference type="HOGENOM" id="CLU_050858_0_0_0"/>
<evidence type="ECO:0000313" key="9">
    <source>
        <dbReference type="EMBL" id="EHM09411.1"/>
    </source>
</evidence>
<dbReference type="STRING" id="926567.TheveDRAFT_0231"/>
<dbReference type="SUPFAM" id="SSF54211">
    <property type="entry name" value="Ribosomal protein S5 domain 2-like"/>
    <property type="match status" value="1"/>
</dbReference>
<dbReference type="InterPro" id="IPR050080">
    <property type="entry name" value="RNase_PH"/>
</dbReference>
<evidence type="ECO:0000256" key="3">
    <source>
        <dbReference type="ARBA" id="ARBA00022555"/>
    </source>
</evidence>
<keyword evidence="3 6" id="KW-0820">tRNA-binding</keyword>
<dbReference type="InterPro" id="IPR020568">
    <property type="entry name" value="Ribosomal_Su5_D2-typ_SF"/>
</dbReference>
<evidence type="ECO:0000256" key="6">
    <source>
        <dbReference type="HAMAP-Rule" id="MF_00564"/>
    </source>
</evidence>
<dbReference type="HAMAP" id="MF_00564">
    <property type="entry name" value="RNase_PH"/>
    <property type="match status" value="1"/>
</dbReference>
<dbReference type="FunFam" id="3.30.230.70:FF:000003">
    <property type="entry name" value="Ribonuclease PH"/>
    <property type="match status" value="1"/>
</dbReference>
<dbReference type="RefSeq" id="WP_006582904.1">
    <property type="nucleotide sequence ID" value="NZ_CM001377.1"/>
</dbReference>
<dbReference type="EMBL" id="CM001377">
    <property type="protein sequence ID" value="EHM09411.1"/>
    <property type="molecule type" value="Genomic_DNA"/>
</dbReference>
<feature type="binding site" evidence="6">
    <location>
        <position position="87"/>
    </location>
    <ligand>
        <name>phosphate</name>
        <dbReference type="ChEBI" id="CHEBI:43474"/>
        <note>substrate</note>
    </ligand>
</feature>
<comment type="function">
    <text evidence="6">Phosphorolytic 3'-5' exoribonuclease that plays an important role in tRNA 3'-end maturation. Removes nucleotide residues following the 3'-CCA terminus of tRNAs; can also add nucleotides to the ends of RNA molecules by using nucleoside diphosphates as substrates, but this may not be physiologically important. Probably plays a role in initiation of 16S rRNA degradation (leading to ribosome degradation) during starvation.</text>
</comment>
<keyword evidence="2 6" id="KW-0698">rRNA processing</keyword>
<name>H0UNS5_9BACT</name>
<organism evidence="9 10">
    <name type="scientific">Thermanaerovibrio velox DSM 12556</name>
    <dbReference type="NCBI Taxonomy" id="926567"/>
    <lineage>
        <taxon>Bacteria</taxon>
        <taxon>Thermotogati</taxon>
        <taxon>Synergistota</taxon>
        <taxon>Synergistia</taxon>
        <taxon>Synergistales</taxon>
        <taxon>Synergistaceae</taxon>
        <taxon>Thermanaerovibrio</taxon>
    </lineage>
</organism>
<dbReference type="AlphaFoldDB" id="H0UNS5"/>
<dbReference type="eggNOG" id="COG0689">
    <property type="taxonomic scope" value="Bacteria"/>
</dbReference>
<accession>H0UNS5</accession>
<evidence type="ECO:0000256" key="1">
    <source>
        <dbReference type="ARBA" id="ARBA00006678"/>
    </source>
</evidence>
<evidence type="ECO:0000259" key="7">
    <source>
        <dbReference type="Pfam" id="PF01138"/>
    </source>
</evidence>
<dbReference type="GO" id="GO:0000049">
    <property type="term" value="F:tRNA binding"/>
    <property type="evidence" value="ECO:0007669"/>
    <property type="project" value="UniProtKB-UniRule"/>
</dbReference>
<dbReference type="InterPro" id="IPR001247">
    <property type="entry name" value="ExoRNase_PH_dom1"/>
</dbReference>
<feature type="binding site" evidence="6">
    <location>
        <begin position="125"/>
        <end position="127"/>
    </location>
    <ligand>
        <name>phosphate</name>
        <dbReference type="ChEBI" id="CHEBI:43474"/>
        <note>substrate</note>
    </ligand>
</feature>
<proteinExistence type="inferred from homology"/>
<dbReference type="Pfam" id="PF01138">
    <property type="entry name" value="RNase_PH"/>
    <property type="match status" value="1"/>
</dbReference>